<comment type="caution">
    <text evidence="1">The sequence shown here is derived from an EMBL/GenBank/DDBJ whole genome shotgun (WGS) entry which is preliminary data.</text>
</comment>
<organism evidence="1">
    <name type="scientific">marine sediment metagenome</name>
    <dbReference type="NCBI Taxonomy" id="412755"/>
    <lineage>
        <taxon>unclassified sequences</taxon>
        <taxon>metagenomes</taxon>
        <taxon>ecological metagenomes</taxon>
    </lineage>
</organism>
<evidence type="ECO:0000313" key="1">
    <source>
        <dbReference type="EMBL" id="KKM86582.1"/>
    </source>
</evidence>
<dbReference type="AlphaFoldDB" id="A0A0F9NZ94"/>
<proteinExistence type="predicted"/>
<reference evidence="1" key="1">
    <citation type="journal article" date="2015" name="Nature">
        <title>Complex archaea that bridge the gap between prokaryotes and eukaryotes.</title>
        <authorList>
            <person name="Spang A."/>
            <person name="Saw J.H."/>
            <person name="Jorgensen S.L."/>
            <person name="Zaremba-Niedzwiedzka K."/>
            <person name="Martijn J."/>
            <person name="Lind A.E."/>
            <person name="van Eijk R."/>
            <person name="Schleper C."/>
            <person name="Guy L."/>
            <person name="Ettema T.J."/>
        </authorList>
    </citation>
    <scope>NUCLEOTIDE SEQUENCE</scope>
</reference>
<name>A0A0F9NZ94_9ZZZZ</name>
<dbReference type="EMBL" id="LAZR01007230">
    <property type="protein sequence ID" value="KKM86582.1"/>
    <property type="molecule type" value="Genomic_DNA"/>
</dbReference>
<sequence length="199" mass="24569">MISDKIIILNDLNRLFYLRHDEMILDLEHFYSEFLSKRIAFEQFWLNNREDIKNVFYTYYNMEYYDSKSLFIKFFSNYIDEKFAENMVLTKSFVDFTFHNSSFNTYFQWLKKYILEFFIKYNLNHYHGICDYETEIEDPDRKIIKVKINLPIDDFDHILDLLESFIEEVEIFLTHKAPSLIPYFKRSYFIFRSFNDDVS</sequence>
<accession>A0A0F9NZ94</accession>
<gene>
    <name evidence="1" type="ORF">LCGC14_1277540</name>
</gene>
<protein>
    <submittedName>
        <fullName evidence="1">Uncharacterized protein</fullName>
    </submittedName>
</protein>